<evidence type="ECO:0000313" key="6">
    <source>
        <dbReference type="Proteomes" id="UP000325684"/>
    </source>
</evidence>
<evidence type="ECO:0000256" key="2">
    <source>
        <dbReference type="ARBA" id="ARBA00005695"/>
    </source>
</evidence>
<protein>
    <recommendedName>
        <fullName evidence="4">Solute-binding protein family 5 domain-containing protein</fullName>
    </recommendedName>
</protein>
<keyword evidence="6" id="KW-1185">Reference proteome</keyword>
<dbReference type="AlphaFoldDB" id="A0A5N3P6U1"/>
<dbReference type="GO" id="GO:1904680">
    <property type="term" value="F:peptide transmembrane transporter activity"/>
    <property type="evidence" value="ECO:0007669"/>
    <property type="project" value="TreeGrafter"/>
</dbReference>
<gene>
    <name evidence="5" type="ORF">FEZ63_18415</name>
</gene>
<proteinExistence type="inferred from homology"/>
<dbReference type="GO" id="GO:0015833">
    <property type="term" value="P:peptide transport"/>
    <property type="evidence" value="ECO:0007669"/>
    <property type="project" value="TreeGrafter"/>
</dbReference>
<dbReference type="SUPFAM" id="SSF53850">
    <property type="entry name" value="Periplasmic binding protein-like II"/>
    <property type="match status" value="1"/>
</dbReference>
<dbReference type="Gene3D" id="3.40.190.10">
    <property type="entry name" value="Periplasmic binding protein-like II"/>
    <property type="match status" value="1"/>
</dbReference>
<name>A0A5N3P6U1_9HYPH</name>
<comment type="caution">
    <text evidence="5">The sequence shown here is derived from an EMBL/GenBank/DDBJ whole genome shotgun (WGS) entry which is preliminary data.</text>
</comment>
<dbReference type="Proteomes" id="UP000325684">
    <property type="component" value="Unassembled WGS sequence"/>
</dbReference>
<dbReference type="EMBL" id="VCMV01000035">
    <property type="protein sequence ID" value="KAB0265448.1"/>
    <property type="molecule type" value="Genomic_DNA"/>
</dbReference>
<comment type="subcellular location">
    <subcellularLocation>
        <location evidence="1">Periplasm</location>
    </subcellularLocation>
</comment>
<dbReference type="InterPro" id="IPR030678">
    <property type="entry name" value="Peptide/Ni-bd"/>
</dbReference>
<dbReference type="OrthoDB" id="9803988at2"/>
<keyword evidence="3" id="KW-0732">Signal</keyword>
<dbReference type="InterPro" id="IPR000914">
    <property type="entry name" value="SBP_5_dom"/>
</dbReference>
<dbReference type="InterPro" id="IPR039424">
    <property type="entry name" value="SBP_5"/>
</dbReference>
<evidence type="ECO:0000313" key="5">
    <source>
        <dbReference type="EMBL" id="KAB0265448.1"/>
    </source>
</evidence>
<sequence>MTSVLRRTFRRSIKQEGTEMLLWSRRIFQLAAVATGALYANGALADSKICGQKGGDLIFGMEAKFSTLDQHANAAHSTRNIAMNVFETLMTRDENMSPILDLAESLDISADKKTYTFKLRPNVLFHNGKPLTSADVAASFERYKRVGVDRSALDGIARWETPDPQTFTIVLTAPRATFLESISASTVPIVIVPVEEASAAATHLKPIGTGPFELVELVPDSHVKLKRFDKYVPNAKHKEISGFAGHKEACLDTVTFKALPEPGARTAALEVGEIHAVEDVPTLSQKRLAENKDIKLVRLKNAALNVTYPNQSASPTDNVKVRQAILAALDMEEIMEAATDGAFDLNPSFQFPGQAYYTEAGKELYNQRNPEKSKKLLAEAGYKGEKVTLLTTRDIPRAYTTAFVMSEQMKAAGINAELLVLDWPTALSISMNETKGWNFFFTGWITVTAQGGAQSLRNLADPSNVHKPKDNKSDPIFMEAFQRIANGETLEERKKAFADAQARALDQVMAFPFGSVPKIQATRANVEGYKPFFNTRVSNVWIKR</sequence>
<dbReference type="GO" id="GO:0030288">
    <property type="term" value="C:outer membrane-bounded periplasmic space"/>
    <property type="evidence" value="ECO:0007669"/>
    <property type="project" value="UniProtKB-ARBA"/>
</dbReference>
<dbReference type="PANTHER" id="PTHR30290:SF38">
    <property type="entry name" value="D,D-DIPEPTIDE-BINDING PERIPLASMIC PROTEIN DDPA-RELATED"/>
    <property type="match status" value="1"/>
</dbReference>
<dbReference type="PIRSF" id="PIRSF002741">
    <property type="entry name" value="MppA"/>
    <property type="match status" value="1"/>
</dbReference>
<feature type="domain" description="Solute-binding protein family 5" evidence="4">
    <location>
        <begin position="99"/>
        <end position="451"/>
    </location>
</feature>
<dbReference type="GO" id="GO:0043190">
    <property type="term" value="C:ATP-binding cassette (ABC) transporter complex"/>
    <property type="evidence" value="ECO:0007669"/>
    <property type="project" value="InterPro"/>
</dbReference>
<dbReference type="Gene3D" id="3.90.76.10">
    <property type="entry name" value="Dipeptide-binding Protein, Domain 1"/>
    <property type="match status" value="1"/>
</dbReference>
<evidence type="ECO:0000256" key="1">
    <source>
        <dbReference type="ARBA" id="ARBA00004418"/>
    </source>
</evidence>
<evidence type="ECO:0000259" key="4">
    <source>
        <dbReference type="Pfam" id="PF00496"/>
    </source>
</evidence>
<organism evidence="5 6">
    <name type="scientific">Microvirga brassicacearum</name>
    <dbReference type="NCBI Taxonomy" id="2580413"/>
    <lineage>
        <taxon>Bacteria</taxon>
        <taxon>Pseudomonadati</taxon>
        <taxon>Pseudomonadota</taxon>
        <taxon>Alphaproteobacteria</taxon>
        <taxon>Hyphomicrobiales</taxon>
        <taxon>Methylobacteriaceae</taxon>
        <taxon>Microvirga</taxon>
    </lineage>
</organism>
<comment type="similarity">
    <text evidence="2">Belongs to the bacterial solute-binding protein 5 family.</text>
</comment>
<dbReference type="Gene3D" id="3.10.105.10">
    <property type="entry name" value="Dipeptide-binding Protein, Domain 3"/>
    <property type="match status" value="1"/>
</dbReference>
<evidence type="ECO:0000256" key="3">
    <source>
        <dbReference type="ARBA" id="ARBA00022729"/>
    </source>
</evidence>
<dbReference type="PANTHER" id="PTHR30290">
    <property type="entry name" value="PERIPLASMIC BINDING COMPONENT OF ABC TRANSPORTER"/>
    <property type="match status" value="1"/>
</dbReference>
<dbReference type="Pfam" id="PF00496">
    <property type="entry name" value="SBP_bac_5"/>
    <property type="match status" value="1"/>
</dbReference>
<reference evidence="5 6" key="1">
    <citation type="journal article" date="2019" name="Microorganisms">
        <title>Genome Insights into the Novel Species Microvirga brassicacearum, a Rapeseed Endophyte with Biotechnological Potential.</title>
        <authorList>
            <person name="Jimenez-Gomez A."/>
            <person name="Saati-Santamaria Z."/>
            <person name="Igual J.M."/>
            <person name="Rivas R."/>
            <person name="Mateos P.F."/>
            <person name="Garcia-Fraile P."/>
        </authorList>
    </citation>
    <scope>NUCLEOTIDE SEQUENCE [LARGE SCALE GENOMIC DNA]</scope>
    <source>
        <strain evidence="5 6">CDVBN77</strain>
    </source>
</reference>
<accession>A0A5N3P6U1</accession>